<dbReference type="Proteomes" id="UP000230750">
    <property type="component" value="Unassembled WGS sequence"/>
</dbReference>
<dbReference type="InterPro" id="IPR039779">
    <property type="entry name" value="RFX-like"/>
</dbReference>
<evidence type="ECO:0000259" key="2">
    <source>
        <dbReference type="Pfam" id="PF25340"/>
    </source>
</evidence>
<comment type="caution">
    <text evidence="3">The sequence shown here is derived from an EMBL/GenBank/DDBJ whole genome shotgun (WGS) entry which is preliminary data.</text>
</comment>
<dbReference type="GO" id="GO:0000978">
    <property type="term" value="F:RNA polymerase II cis-regulatory region sequence-specific DNA binding"/>
    <property type="evidence" value="ECO:0007669"/>
    <property type="project" value="TreeGrafter"/>
</dbReference>
<keyword evidence="3" id="KW-0238">DNA-binding</keyword>
<dbReference type="GO" id="GO:0000981">
    <property type="term" value="F:DNA-binding transcription factor activity, RNA polymerase II-specific"/>
    <property type="evidence" value="ECO:0007669"/>
    <property type="project" value="TreeGrafter"/>
</dbReference>
<accession>A0A2G8LQE9</accession>
<dbReference type="AlphaFoldDB" id="A0A2G8LQE9"/>
<name>A0A2G8LQE9_STIJA</name>
<dbReference type="Pfam" id="PF25340">
    <property type="entry name" value="BCD_RFX"/>
    <property type="match status" value="1"/>
</dbReference>
<dbReference type="InterPro" id="IPR057321">
    <property type="entry name" value="RFX1-4/6/8-like_BCD"/>
</dbReference>
<feature type="region of interest" description="Disordered" evidence="1">
    <location>
        <begin position="441"/>
        <end position="466"/>
    </location>
</feature>
<feature type="domain" description="RFX1-4/6/8-like BCD" evidence="2">
    <location>
        <begin position="20"/>
        <end position="167"/>
    </location>
</feature>
<dbReference type="STRING" id="307972.A0A2G8LQE9"/>
<dbReference type="OrthoDB" id="10056949at2759"/>
<dbReference type="PANTHER" id="PTHR12619">
    <property type="entry name" value="RFX TRANSCRIPTION FACTOR FAMILY"/>
    <property type="match status" value="1"/>
</dbReference>
<evidence type="ECO:0000313" key="3">
    <source>
        <dbReference type="EMBL" id="PIK62400.1"/>
    </source>
</evidence>
<protein>
    <submittedName>
        <fullName evidence="3">Putative DNA-binding protein RFX6</fullName>
    </submittedName>
</protein>
<evidence type="ECO:0000313" key="4">
    <source>
        <dbReference type="Proteomes" id="UP000230750"/>
    </source>
</evidence>
<organism evidence="3 4">
    <name type="scientific">Stichopus japonicus</name>
    <name type="common">Sea cucumber</name>
    <dbReference type="NCBI Taxonomy" id="307972"/>
    <lineage>
        <taxon>Eukaryota</taxon>
        <taxon>Metazoa</taxon>
        <taxon>Echinodermata</taxon>
        <taxon>Eleutherozoa</taxon>
        <taxon>Echinozoa</taxon>
        <taxon>Holothuroidea</taxon>
        <taxon>Aspidochirotacea</taxon>
        <taxon>Aspidochirotida</taxon>
        <taxon>Stichopodidae</taxon>
        <taxon>Apostichopus</taxon>
    </lineage>
</organism>
<gene>
    <name evidence="3" type="ORF">BSL78_00719</name>
</gene>
<keyword evidence="4" id="KW-1185">Reference proteome</keyword>
<dbReference type="EMBL" id="MRZV01000013">
    <property type="protein sequence ID" value="PIK62400.1"/>
    <property type="molecule type" value="Genomic_DNA"/>
</dbReference>
<proteinExistence type="predicted"/>
<sequence length="546" mass="60572">MTTRSPFQCKGLTGLRTDQETARPVLFDQETVDQMGSDLEKVDLNNIGSQALLTTSTEDSDNELNAESFNSLVLRDFRELLKKQATVEAFTEWLDQVVETKVIKPSKQNGKSLKKRAQDFLLKWSFFGARVMHNLTLNNAKSFASFHLIRMLLDEYILLAVESQFNNDKENELQNRLEKHTKAAELDNIPRPLQNQPGSCFLANRTAPSKNHIEDTSDVTNCKREDYSERYNREGLMEYQSMSYDKDLPGAMTPYQQHAINNGSYPSRSSMLTPPMSPIVMSSMRNSVISQNYNMMPPSSNVHTQPLANSDLYFDQSGKSYQPSFRSGSYFGPYSSYYPPSVLYSSYSNLPYYSRDGSSGPYGPMDPTQDDVYYRSCAVGTKGTGATMEIQEGANGLGQSINGYNTASAGYSFQNPVSQSADGFTSGPRPNVQRVSVISRNYSQRDEQRSRVNHPAYPSPNDSISGPGYNTRESSIAAPVTASNVRLHGHTTDYHQMVGTSPYTQDTPHITQLGTVNTSPLPPDVPALPTGGTDSLPPISSVFGMN</sequence>
<reference evidence="3 4" key="1">
    <citation type="journal article" date="2017" name="PLoS Biol.">
        <title>The sea cucumber genome provides insights into morphological evolution and visceral regeneration.</title>
        <authorList>
            <person name="Zhang X."/>
            <person name="Sun L."/>
            <person name="Yuan J."/>
            <person name="Sun Y."/>
            <person name="Gao Y."/>
            <person name="Zhang L."/>
            <person name="Li S."/>
            <person name="Dai H."/>
            <person name="Hamel J.F."/>
            <person name="Liu C."/>
            <person name="Yu Y."/>
            <person name="Liu S."/>
            <person name="Lin W."/>
            <person name="Guo K."/>
            <person name="Jin S."/>
            <person name="Xu P."/>
            <person name="Storey K.B."/>
            <person name="Huan P."/>
            <person name="Zhang T."/>
            <person name="Zhou Y."/>
            <person name="Zhang J."/>
            <person name="Lin C."/>
            <person name="Li X."/>
            <person name="Xing L."/>
            <person name="Huo D."/>
            <person name="Sun M."/>
            <person name="Wang L."/>
            <person name="Mercier A."/>
            <person name="Li F."/>
            <person name="Yang H."/>
            <person name="Xiang J."/>
        </authorList>
    </citation>
    <scope>NUCLEOTIDE SEQUENCE [LARGE SCALE GENOMIC DNA]</scope>
    <source>
        <strain evidence="3">Shaxun</strain>
        <tissue evidence="3">Muscle</tissue>
    </source>
</reference>
<evidence type="ECO:0000256" key="1">
    <source>
        <dbReference type="SAM" id="MobiDB-lite"/>
    </source>
</evidence>
<dbReference type="PANTHER" id="PTHR12619:SF28">
    <property type="entry name" value="DNA-BINDING PROTEIN RFX6"/>
    <property type="match status" value="1"/>
</dbReference>